<dbReference type="PANTHER" id="PTHR36181:SF4">
    <property type="entry name" value="LAGLIDADG ENDONUCLEASE"/>
    <property type="match status" value="1"/>
</dbReference>
<dbReference type="InterPro" id="IPR051289">
    <property type="entry name" value="LAGLIDADG_Endonuclease"/>
</dbReference>
<name>A0A891GX99_9HYPO</name>
<reference evidence="2" key="1">
    <citation type="journal article" date="2021" name="Mitochondrial DNA Part B Resour">
        <title>Complete mitogenome of the entomopathogenic fungus Metarhizium album and phylogenetic analysis of Hypocreales.</title>
        <authorList>
            <person name="Sun H.H."/>
            <person name="Zhang Y.J."/>
            <person name="Zhang S."/>
        </authorList>
    </citation>
    <scope>NUCLEOTIDE SEQUENCE</scope>
    <source>
        <strain evidence="2">ARSEF1941</strain>
    </source>
</reference>
<reference evidence="2" key="2">
    <citation type="submission" date="2021-01" db="EMBL/GenBank/DDBJ databases">
        <authorList>
            <person name="Sun H.-H."/>
            <person name="Zhang S."/>
            <person name="Zhang Y.-J."/>
        </authorList>
    </citation>
    <scope>NUCLEOTIDE SEQUENCE</scope>
    <source>
        <strain evidence="2">ARSEF1941</strain>
    </source>
</reference>
<feature type="domain" description="Homing endonuclease LAGLIDADG" evidence="1">
    <location>
        <begin position="256"/>
        <end position="356"/>
    </location>
</feature>
<dbReference type="GO" id="GO:0005739">
    <property type="term" value="C:mitochondrion"/>
    <property type="evidence" value="ECO:0007669"/>
    <property type="project" value="UniProtKB-ARBA"/>
</dbReference>
<proteinExistence type="predicted"/>
<dbReference type="RefSeq" id="YP_010164142.1">
    <property type="nucleotide sequence ID" value="NC_057480.1"/>
</dbReference>
<dbReference type="GO" id="GO:0004519">
    <property type="term" value="F:endonuclease activity"/>
    <property type="evidence" value="ECO:0007669"/>
    <property type="project" value="UniProtKB-KW"/>
</dbReference>
<protein>
    <submittedName>
        <fullName evidence="2">LAGLIDADG endonuclease</fullName>
    </submittedName>
</protein>
<dbReference type="SUPFAM" id="SSF55608">
    <property type="entry name" value="Homing endonucleases"/>
    <property type="match status" value="2"/>
</dbReference>
<dbReference type="InterPro" id="IPR027434">
    <property type="entry name" value="Homing_endonucl"/>
</dbReference>
<dbReference type="EMBL" id="MW448543">
    <property type="protein sequence ID" value="QRK27467.1"/>
    <property type="molecule type" value="Genomic_DNA"/>
</dbReference>
<feature type="domain" description="Homing endonuclease LAGLIDADG" evidence="1">
    <location>
        <begin position="102"/>
        <end position="200"/>
    </location>
</feature>
<dbReference type="PANTHER" id="PTHR36181">
    <property type="entry name" value="INTRON-ENCODED ENDONUCLEASE AI3-RELATED"/>
    <property type="match status" value="1"/>
</dbReference>
<gene>
    <name evidence="2" type="primary">orf386</name>
</gene>
<accession>A0A891GX99</accession>
<keyword evidence="2" id="KW-0496">Mitochondrion</keyword>
<dbReference type="GeneID" id="67267614"/>
<dbReference type="AlphaFoldDB" id="A0A891GX99"/>
<keyword evidence="2" id="KW-0255">Endonuclease</keyword>
<keyword evidence="2" id="KW-0378">Hydrolase</keyword>
<sequence length="386" mass="43826">MVTSQKILEKEMGNRGSKSSKGNTLFVKEQRVDGSYIECKSTRSVLRYTLRGFERSTWAGIPSNQIINKKLYSTTKISKNILESQLYTNNDKNFILNPWFVSGFIDGDGSFSVSIAKKKSGTGWKIQPIFSIGLDTKDLDLLIQIKTYFKAGKIYTSKRGVVYYTVSSTKDIIKYILPHFDKYPLFSLKLKDYLVFKKIVLLMGEHNSLPGLFKIFSLRAILNKGLPYRVKTEFPYINPATIPEFKTEDVLNPNWLSGFITAEGSFFISLYPNKGRKAEYAVSLIFSLSQHIKDLNLLELIVKYLGCGTVRKSNSRESAEIVITKSVDIHLKLIPFLSKYPLSGVKSLDLEKFKKVSLLIENKAHLTSEGIVLIKAIKDGMYNREL</sequence>
<dbReference type="Gene3D" id="3.10.28.10">
    <property type="entry name" value="Homing endonucleases"/>
    <property type="match status" value="2"/>
</dbReference>
<dbReference type="InterPro" id="IPR004860">
    <property type="entry name" value="LAGLIDADG_dom"/>
</dbReference>
<keyword evidence="2" id="KW-0540">Nuclease</keyword>
<evidence type="ECO:0000313" key="2">
    <source>
        <dbReference type="EMBL" id="QRK27467.1"/>
    </source>
</evidence>
<dbReference type="Pfam" id="PF00961">
    <property type="entry name" value="LAGLIDADG_1"/>
    <property type="match status" value="2"/>
</dbReference>
<evidence type="ECO:0000259" key="1">
    <source>
        <dbReference type="Pfam" id="PF00961"/>
    </source>
</evidence>
<organism evidence="2">
    <name type="scientific">Metarhizium album</name>
    <dbReference type="NCBI Taxonomy" id="92629"/>
    <lineage>
        <taxon>Eukaryota</taxon>
        <taxon>Fungi</taxon>
        <taxon>Dikarya</taxon>
        <taxon>Ascomycota</taxon>
        <taxon>Pezizomycotina</taxon>
        <taxon>Sordariomycetes</taxon>
        <taxon>Hypocreomycetidae</taxon>
        <taxon>Hypocreales</taxon>
        <taxon>Clavicipitaceae</taxon>
        <taxon>Metarhizium</taxon>
    </lineage>
</organism>
<geneLocation type="mitochondrion" evidence="2"/>